<evidence type="ECO:0000259" key="5">
    <source>
        <dbReference type="Pfam" id="PF04542"/>
    </source>
</evidence>
<evidence type="ECO:0000256" key="1">
    <source>
        <dbReference type="ARBA" id="ARBA00010641"/>
    </source>
</evidence>
<dbReference type="Gene3D" id="1.10.1740.10">
    <property type="match status" value="1"/>
</dbReference>
<dbReference type="InterPro" id="IPR013325">
    <property type="entry name" value="RNA_pol_sigma_r2"/>
</dbReference>
<dbReference type="RefSeq" id="WP_210356363.1">
    <property type="nucleotide sequence ID" value="NZ_JAEQMU010000009.1"/>
</dbReference>
<dbReference type="InterPro" id="IPR013249">
    <property type="entry name" value="RNA_pol_sigma70_r4_t2"/>
</dbReference>
<dbReference type="Gene3D" id="1.10.10.10">
    <property type="entry name" value="Winged helix-like DNA-binding domain superfamily/Winged helix DNA-binding domain"/>
    <property type="match status" value="1"/>
</dbReference>
<dbReference type="InterPro" id="IPR013324">
    <property type="entry name" value="RNA_pol_sigma_r3/r4-like"/>
</dbReference>
<evidence type="ECO:0000313" key="8">
    <source>
        <dbReference type="Proteomes" id="UP001597440"/>
    </source>
</evidence>
<dbReference type="SUPFAM" id="SSF88946">
    <property type="entry name" value="Sigma2 domain of RNA polymerase sigma factors"/>
    <property type="match status" value="1"/>
</dbReference>
<evidence type="ECO:0000256" key="2">
    <source>
        <dbReference type="ARBA" id="ARBA00023015"/>
    </source>
</evidence>
<dbReference type="PANTHER" id="PTHR43133">
    <property type="entry name" value="RNA POLYMERASE ECF-TYPE SIGMA FACTO"/>
    <property type="match status" value="1"/>
</dbReference>
<proteinExistence type="inferred from homology"/>
<dbReference type="InterPro" id="IPR014284">
    <property type="entry name" value="RNA_pol_sigma-70_dom"/>
</dbReference>
<dbReference type="EMBL" id="JBHULD010000003">
    <property type="protein sequence ID" value="MFD2553064.1"/>
    <property type="molecule type" value="Genomic_DNA"/>
</dbReference>
<keyword evidence="8" id="KW-1185">Reference proteome</keyword>
<comment type="similarity">
    <text evidence="1">Belongs to the sigma-70 factor family. ECF subfamily.</text>
</comment>
<feature type="domain" description="RNA polymerase sigma factor 70 region 4 type 2" evidence="6">
    <location>
        <begin position="120"/>
        <end position="171"/>
    </location>
</feature>
<dbReference type="Pfam" id="PF08281">
    <property type="entry name" value="Sigma70_r4_2"/>
    <property type="match status" value="1"/>
</dbReference>
<dbReference type="InterPro" id="IPR014327">
    <property type="entry name" value="RNA_pol_sigma70_bacteroid"/>
</dbReference>
<dbReference type="InterPro" id="IPR036388">
    <property type="entry name" value="WH-like_DNA-bd_sf"/>
</dbReference>
<organism evidence="7 8">
    <name type="scientific">Sphingobacterium tabacisoli</name>
    <dbReference type="NCBI Taxonomy" id="2044855"/>
    <lineage>
        <taxon>Bacteria</taxon>
        <taxon>Pseudomonadati</taxon>
        <taxon>Bacteroidota</taxon>
        <taxon>Sphingobacteriia</taxon>
        <taxon>Sphingobacteriales</taxon>
        <taxon>Sphingobacteriaceae</taxon>
        <taxon>Sphingobacterium</taxon>
    </lineage>
</organism>
<protein>
    <submittedName>
        <fullName evidence="7">RNA polymerase sigma factor</fullName>
    </submittedName>
</protein>
<dbReference type="SUPFAM" id="SSF88659">
    <property type="entry name" value="Sigma3 and sigma4 domains of RNA polymerase sigma factors"/>
    <property type="match status" value="1"/>
</dbReference>
<gene>
    <name evidence="7" type="ORF">ACFSQW_01585</name>
</gene>
<dbReference type="NCBIfam" id="TIGR02937">
    <property type="entry name" value="sigma70-ECF"/>
    <property type="match status" value="1"/>
</dbReference>
<evidence type="ECO:0000259" key="6">
    <source>
        <dbReference type="Pfam" id="PF08281"/>
    </source>
</evidence>
<dbReference type="PANTHER" id="PTHR43133:SF46">
    <property type="entry name" value="RNA POLYMERASE SIGMA-70 FACTOR ECF SUBFAMILY"/>
    <property type="match status" value="1"/>
</dbReference>
<sequence length="194" mass="22846">MHLVEKETIRKLQEGSLRAFEQVYDTLSHGVYSVSFNLTQDRFLAEEVVQEVFVKLWGSRDKLNIEGNLWVFLYVVSKRLSLNKIRSLQRQRMAYDGIDEKTMITPSVEQDIFHKELELLLERSIADLPKQQQIIIELSRNEQLTHREIAERLGLSTHTVRNHMAQALKNLRRKLQHSDAELYLALIVYINKLF</sequence>
<reference evidence="8" key="1">
    <citation type="journal article" date="2019" name="Int. J. Syst. Evol. Microbiol.">
        <title>The Global Catalogue of Microorganisms (GCM) 10K type strain sequencing project: providing services to taxonomists for standard genome sequencing and annotation.</title>
        <authorList>
            <consortium name="The Broad Institute Genomics Platform"/>
            <consortium name="The Broad Institute Genome Sequencing Center for Infectious Disease"/>
            <person name="Wu L."/>
            <person name="Ma J."/>
        </authorList>
    </citation>
    <scope>NUCLEOTIDE SEQUENCE [LARGE SCALE GENOMIC DNA]</scope>
    <source>
        <strain evidence="8">KCTC 52298</strain>
    </source>
</reference>
<accession>A0ABW5KW08</accession>
<name>A0ABW5KW08_9SPHI</name>
<dbReference type="InterPro" id="IPR039425">
    <property type="entry name" value="RNA_pol_sigma-70-like"/>
</dbReference>
<evidence type="ECO:0000256" key="3">
    <source>
        <dbReference type="ARBA" id="ARBA00023082"/>
    </source>
</evidence>
<comment type="caution">
    <text evidence="7">The sequence shown here is derived from an EMBL/GenBank/DDBJ whole genome shotgun (WGS) entry which is preliminary data.</text>
</comment>
<keyword evidence="2" id="KW-0805">Transcription regulation</keyword>
<dbReference type="NCBIfam" id="TIGR02985">
    <property type="entry name" value="Sig70_bacteroi1"/>
    <property type="match status" value="1"/>
</dbReference>
<evidence type="ECO:0000313" key="7">
    <source>
        <dbReference type="EMBL" id="MFD2553064.1"/>
    </source>
</evidence>
<keyword evidence="3" id="KW-0731">Sigma factor</keyword>
<evidence type="ECO:0000256" key="4">
    <source>
        <dbReference type="ARBA" id="ARBA00023163"/>
    </source>
</evidence>
<dbReference type="Proteomes" id="UP001597440">
    <property type="component" value="Unassembled WGS sequence"/>
</dbReference>
<feature type="domain" description="RNA polymerase sigma-70 region 2" evidence="5">
    <location>
        <begin position="24"/>
        <end position="90"/>
    </location>
</feature>
<dbReference type="InterPro" id="IPR007627">
    <property type="entry name" value="RNA_pol_sigma70_r2"/>
</dbReference>
<keyword evidence="4" id="KW-0804">Transcription</keyword>
<dbReference type="Pfam" id="PF04542">
    <property type="entry name" value="Sigma70_r2"/>
    <property type="match status" value="1"/>
</dbReference>